<feature type="domain" description="Outer membrane protein beta-barrel" evidence="6">
    <location>
        <begin position="409"/>
        <end position="821"/>
    </location>
</feature>
<dbReference type="InterPro" id="IPR012910">
    <property type="entry name" value="Plug_dom"/>
</dbReference>
<evidence type="ECO:0000313" key="8">
    <source>
        <dbReference type="Proteomes" id="UP001236663"/>
    </source>
</evidence>
<evidence type="ECO:0000259" key="5">
    <source>
        <dbReference type="Pfam" id="PF07715"/>
    </source>
</evidence>
<gene>
    <name evidence="7" type="ORF">QWZ15_19700</name>
</gene>
<dbReference type="InterPro" id="IPR041700">
    <property type="entry name" value="OMP_b-brl_3"/>
</dbReference>
<sequence length="842" mass="95677">MSIIYRKNAGIRNVLCDMNSLLTKFLFTCFLQLILCFPIFAQISILGRLKDANENSPIEYGSVGLYDRSDSSLVAGTVTEPDGKFELTKVKPGAYYLLIQFMGYDPYVMEELALSPGQSLDLGTITLSPNEQLLEMVEVSGTRFTTMHQLDRQVFESSEFRSGQGGTAIDLIRNLPSVSINAAGELSVRGSTGFVIMLNGKPVQSDPSVILGQLPANAIKNIEVVTAPSARYDPEGKAGIINITTEKGATDGTFVQLNTRIGAPSIQDYDNRKKPQRYGADFTLNHRKGDWDISLGASYLRNDINGRRIGDVYTIRGDTTTRFPSEGERGFDEEAYSGRFTVAYTPDANNEFSLGFYGGIRGKDRTADILYYDNHAEIGGERLYSMQYFNENLRIRRSDFALGSFDYTHTFDNESSISSSFLYEYTMLGGPTTNRNLGFPNTDRIYQDEYNTNDNPLHGIRWQVDYESKPTPWGIIETGYQFRNLDHQGDFVYERRNNETGEFELVPEFSSNVELTRVIHSGYGQLTGQKSKWDYSIGVRMEYMDRELLLQDKSNTVDSLYTYDFLLPYPSASIQYKLGEDTRLKGAYSRRVERTTTFKMNPFPEREHSETLEQGDPTLLPEFIDLVETGLVRDLGENSVYGTAYYRHVKNLVNRVNTVYNDTILNRIYSNVGSGRSIGMEVGLELNPSKKWKVFAGGNLYRYRIRGSFDDRPINNAAWVYSINANTSFDFSSTFSAQWSVNYLSDRITAQGEDSDFLSPNLVLTKTFMNDRLNASLQWLNMDMGLLRTNEQRISTWRENEFYTTTNYVLEVDMVLLNLSYTLNPSRDKSRFIKSEFGEKEF</sequence>
<organism evidence="7 8">
    <name type="scientific">Cyclobacterium jeungdonense</name>
    <dbReference type="NCBI Taxonomy" id="708087"/>
    <lineage>
        <taxon>Bacteria</taxon>
        <taxon>Pseudomonadati</taxon>
        <taxon>Bacteroidota</taxon>
        <taxon>Cytophagia</taxon>
        <taxon>Cytophagales</taxon>
        <taxon>Cyclobacteriaceae</taxon>
        <taxon>Cyclobacterium</taxon>
    </lineage>
</organism>
<feature type="domain" description="TonB-dependent receptor plug" evidence="5">
    <location>
        <begin position="152"/>
        <end position="239"/>
    </location>
</feature>
<keyword evidence="4" id="KW-0812">Transmembrane</keyword>
<dbReference type="Pfam" id="PF07715">
    <property type="entry name" value="Plug"/>
    <property type="match status" value="1"/>
</dbReference>
<dbReference type="PANTHER" id="PTHR40980:SF4">
    <property type="entry name" value="TONB-DEPENDENT RECEPTOR-LIKE BETA-BARREL DOMAIN-CONTAINING PROTEIN"/>
    <property type="match status" value="1"/>
</dbReference>
<dbReference type="EMBL" id="JAUFQS010000047">
    <property type="protein sequence ID" value="MDN3690057.1"/>
    <property type="molecule type" value="Genomic_DNA"/>
</dbReference>
<accession>A0ABT8CDA2</accession>
<name>A0ABT8CDA2_9BACT</name>
<keyword evidence="2 4" id="KW-0472">Membrane</keyword>
<dbReference type="SUPFAM" id="SSF49464">
    <property type="entry name" value="Carboxypeptidase regulatory domain-like"/>
    <property type="match status" value="1"/>
</dbReference>
<dbReference type="Pfam" id="PF14905">
    <property type="entry name" value="OMP_b-brl_3"/>
    <property type="match status" value="1"/>
</dbReference>
<dbReference type="Proteomes" id="UP001236663">
    <property type="component" value="Unassembled WGS sequence"/>
</dbReference>
<dbReference type="SUPFAM" id="SSF56935">
    <property type="entry name" value="Porins"/>
    <property type="match status" value="1"/>
</dbReference>
<dbReference type="PANTHER" id="PTHR40980">
    <property type="entry name" value="PLUG DOMAIN-CONTAINING PROTEIN"/>
    <property type="match status" value="1"/>
</dbReference>
<evidence type="ECO:0000256" key="3">
    <source>
        <dbReference type="ARBA" id="ARBA00023237"/>
    </source>
</evidence>
<dbReference type="Pfam" id="PF13620">
    <property type="entry name" value="CarboxypepD_reg"/>
    <property type="match status" value="1"/>
</dbReference>
<evidence type="ECO:0000313" key="7">
    <source>
        <dbReference type="EMBL" id="MDN3690057.1"/>
    </source>
</evidence>
<dbReference type="Gene3D" id="2.60.40.1120">
    <property type="entry name" value="Carboxypeptidase-like, regulatory domain"/>
    <property type="match status" value="1"/>
</dbReference>
<feature type="transmembrane region" description="Helical" evidence="4">
    <location>
        <begin position="21"/>
        <end position="41"/>
    </location>
</feature>
<dbReference type="InterPro" id="IPR037066">
    <property type="entry name" value="Plug_dom_sf"/>
</dbReference>
<reference evidence="8" key="1">
    <citation type="journal article" date="2019" name="Int. J. Syst. Evol. Microbiol.">
        <title>The Global Catalogue of Microorganisms (GCM) 10K type strain sequencing project: providing services to taxonomists for standard genome sequencing and annotation.</title>
        <authorList>
            <consortium name="The Broad Institute Genomics Platform"/>
            <consortium name="The Broad Institute Genome Sequencing Center for Infectious Disease"/>
            <person name="Wu L."/>
            <person name="Ma J."/>
        </authorList>
    </citation>
    <scope>NUCLEOTIDE SEQUENCE [LARGE SCALE GENOMIC DNA]</scope>
    <source>
        <strain evidence="8">CECT 7706</strain>
    </source>
</reference>
<dbReference type="InterPro" id="IPR008969">
    <property type="entry name" value="CarboxyPept-like_regulatory"/>
</dbReference>
<dbReference type="Gene3D" id="2.170.130.10">
    <property type="entry name" value="TonB-dependent receptor, plug domain"/>
    <property type="match status" value="1"/>
</dbReference>
<keyword evidence="7" id="KW-0675">Receptor</keyword>
<evidence type="ECO:0000259" key="6">
    <source>
        <dbReference type="Pfam" id="PF14905"/>
    </source>
</evidence>
<comment type="subcellular location">
    <subcellularLocation>
        <location evidence="1">Cell outer membrane</location>
    </subcellularLocation>
</comment>
<evidence type="ECO:0000256" key="1">
    <source>
        <dbReference type="ARBA" id="ARBA00004442"/>
    </source>
</evidence>
<keyword evidence="4" id="KW-1133">Transmembrane helix</keyword>
<evidence type="ECO:0000256" key="4">
    <source>
        <dbReference type="SAM" id="Phobius"/>
    </source>
</evidence>
<dbReference type="Gene3D" id="2.40.170.20">
    <property type="entry name" value="TonB-dependent receptor, beta-barrel domain"/>
    <property type="match status" value="1"/>
</dbReference>
<evidence type="ECO:0000256" key="2">
    <source>
        <dbReference type="ARBA" id="ARBA00023136"/>
    </source>
</evidence>
<dbReference type="RefSeq" id="WP_240459181.1">
    <property type="nucleotide sequence ID" value="NZ_JAUFQS010000047.1"/>
</dbReference>
<keyword evidence="3" id="KW-0998">Cell outer membrane</keyword>
<keyword evidence="8" id="KW-1185">Reference proteome</keyword>
<proteinExistence type="predicted"/>
<protein>
    <submittedName>
        <fullName evidence="7">TonB-dependent receptor</fullName>
    </submittedName>
</protein>
<comment type="caution">
    <text evidence="7">The sequence shown here is derived from an EMBL/GenBank/DDBJ whole genome shotgun (WGS) entry which is preliminary data.</text>
</comment>
<dbReference type="InterPro" id="IPR036942">
    <property type="entry name" value="Beta-barrel_TonB_sf"/>
</dbReference>